<keyword evidence="4" id="KW-1185">Reference proteome</keyword>
<evidence type="ECO:0000256" key="1">
    <source>
        <dbReference type="SAM" id="MobiDB-lite"/>
    </source>
</evidence>
<dbReference type="Pfam" id="PF04194">
    <property type="entry name" value="PDCD2_C"/>
    <property type="match status" value="1"/>
</dbReference>
<feature type="compositionally biased region" description="Polar residues" evidence="1">
    <location>
        <begin position="102"/>
        <end position="113"/>
    </location>
</feature>
<feature type="region of interest" description="Disordered" evidence="1">
    <location>
        <begin position="141"/>
        <end position="169"/>
    </location>
</feature>
<dbReference type="GO" id="GO:0005737">
    <property type="term" value="C:cytoplasm"/>
    <property type="evidence" value="ECO:0007669"/>
    <property type="project" value="InterPro"/>
</dbReference>
<dbReference type="Proteomes" id="UP001058974">
    <property type="component" value="Chromosome 5"/>
</dbReference>
<dbReference type="AlphaFoldDB" id="A0A9D5AEG7"/>
<feature type="compositionally biased region" description="Acidic residues" evidence="1">
    <location>
        <begin position="115"/>
        <end position="126"/>
    </location>
</feature>
<feature type="domain" description="Programmed cell death protein 2 C-terminal" evidence="2">
    <location>
        <begin position="240"/>
        <end position="353"/>
    </location>
</feature>
<accession>A0A9D5AEG7</accession>
<gene>
    <name evidence="3" type="ORF">KIW84_052086</name>
</gene>
<feature type="compositionally biased region" description="Basic residues" evidence="1">
    <location>
        <begin position="147"/>
        <end position="157"/>
    </location>
</feature>
<dbReference type="Gramene" id="PSAT_LOCUS23276_t1">
    <property type="protein sequence ID" value="CAL5204265.1"/>
    <property type="gene ID" value="PSAT_LOCUS23276"/>
</dbReference>
<proteinExistence type="predicted"/>
<organism evidence="3 4">
    <name type="scientific">Pisum sativum</name>
    <name type="common">Garden pea</name>
    <name type="synonym">Lathyrus oleraceus</name>
    <dbReference type="NCBI Taxonomy" id="3888"/>
    <lineage>
        <taxon>Eukaryota</taxon>
        <taxon>Viridiplantae</taxon>
        <taxon>Streptophyta</taxon>
        <taxon>Embryophyta</taxon>
        <taxon>Tracheophyta</taxon>
        <taxon>Spermatophyta</taxon>
        <taxon>Magnoliopsida</taxon>
        <taxon>eudicotyledons</taxon>
        <taxon>Gunneridae</taxon>
        <taxon>Pentapetalae</taxon>
        <taxon>rosids</taxon>
        <taxon>fabids</taxon>
        <taxon>Fabales</taxon>
        <taxon>Fabaceae</taxon>
        <taxon>Papilionoideae</taxon>
        <taxon>50 kb inversion clade</taxon>
        <taxon>NPAAA clade</taxon>
        <taxon>Hologalegina</taxon>
        <taxon>IRL clade</taxon>
        <taxon>Fabeae</taxon>
        <taxon>Lathyrus</taxon>
    </lineage>
</organism>
<dbReference type="PANTHER" id="PTHR47762">
    <property type="entry name" value="OSJNBB0079B02.4 PROTEIN"/>
    <property type="match status" value="1"/>
</dbReference>
<dbReference type="PANTHER" id="PTHR47762:SF2">
    <property type="entry name" value="OS04G0640800 PROTEIN"/>
    <property type="match status" value="1"/>
</dbReference>
<evidence type="ECO:0000259" key="2">
    <source>
        <dbReference type="Pfam" id="PF04194"/>
    </source>
</evidence>
<dbReference type="Gramene" id="Psat5g066000.1">
    <property type="protein sequence ID" value="Psat5g066000.1.cds"/>
    <property type="gene ID" value="Psat5g066000"/>
</dbReference>
<evidence type="ECO:0000313" key="4">
    <source>
        <dbReference type="Proteomes" id="UP001058974"/>
    </source>
</evidence>
<dbReference type="EMBL" id="JAMSHJ010000005">
    <property type="protein sequence ID" value="KAI5405173.1"/>
    <property type="molecule type" value="Genomic_DNA"/>
</dbReference>
<dbReference type="InterPro" id="IPR007320">
    <property type="entry name" value="PDCD2_C"/>
</dbReference>
<evidence type="ECO:0000313" key="3">
    <source>
        <dbReference type="EMBL" id="KAI5405173.1"/>
    </source>
</evidence>
<dbReference type="OrthoDB" id="366284at2759"/>
<feature type="region of interest" description="Disordered" evidence="1">
    <location>
        <begin position="99"/>
        <end position="126"/>
    </location>
</feature>
<protein>
    <recommendedName>
        <fullName evidence="2">Programmed cell death protein 2 C-terminal domain-containing protein</fullName>
    </recommendedName>
</protein>
<comment type="caution">
    <text evidence="3">The sequence shown here is derived from an EMBL/GenBank/DDBJ whole genome shotgun (WGS) entry which is preliminary data.</text>
</comment>
<reference evidence="3 4" key="1">
    <citation type="journal article" date="2022" name="Nat. Genet.">
        <title>Improved pea reference genome and pan-genome highlight genomic features and evolutionary characteristics.</title>
        <authorList>
            <person name="Yang T."/>
            <person name="Liu R."/>
            <person name="Luo Y."/>
            <person name="Hu S."/>
            <person name="Wang D."/>
            <person name="Wang C."/>
            <person name="Pandey M.K."/>
            <person name="Ge S."/>
            <person name="Xu Q."/>
            <person name="Li N."/>
            <person name="Li G."/>
            <person name="Huang Y."/>
            <person name="Saxena R.K."/>
            <person name="Ji Y."/>
            <person name="Li M."/>
            <person name="Yan X."/>
            <person name="He Y."/>
            <person name="Liu Y."/>
            <person name="Wang X."/>
            <person name="Xiang C."/>
            <person name="Varshney R.K."/>
            <person name="Ding H."/>
            <person name="Gao S."/>
            <person name="Zong X."/>
        </authorList>
    </citation>
    <scope>NUCLEOTIDE SEQUENCE [LARGE SCALE GENOMIC DNA]</scope>
    <source>
        <strain evidence="3 4">cv. Zhongwan 6</strain>
    </source>
</reference>
<dbReference type="Gramene" id="Psat05G0208600-T1">
    <property type="protein sequence ID" value="KAI5405173.1"/>
    <property type="gene ID" value="KIW84_052086"/>
</dbReference>
<feature type="compositionally biased region" description="Polar residues" evidence="1">
    <location>
        <begin position="158"/>
        <end position="169"/>
    </location>
</feature>
<name>A0A9D5AEG7_PEA</name>
<sequence>MAKVWLGMPGPWANDYREPSDPFTTKIGGFPDWPIPIDAINADLLRCSTCSNSLSLVAQVYAPLSHHHQRVLFVFGCVSPKCATSWRVLRLQKMADIDTSQHKQQQAEVQTLNSESDEDESEEDMSFEELANALIQAGNLASSNSKSKNKSQRKKCQQHSFSTTASFHNHNHNNNDIPVVPCFYIYTQEEPSSTRDISSVCSSYSSLSIKGNGNSGEDNLQAEETWEKEQYEYDKALTADRTYLKFKKRLDAYPEQCFRYSYGGKPILAVAGEINPGNCRLCGRPRTFEMQLMSPLLYFLQEALDDQHRQMVGNWDWMTLLVYTCSESCCEEIKQVKSNCDGWIISEEAVVAQCEESMPIQPGYFS</sequence>